<dbReference type="GO" id="GO:0006355">
    <property type="term" value="P:regulation of DNA-templated transcription"/>
    <property type="evidence" value="ECO:0007669"/>
    <property type="project" value="InterPro"/>
</dbReference>
<dbReference type="EMBL" id="CAFAAI010000212">
    <property type="protein sequence ID" value="CAB4804587.1"/>
    <property type="molecule type" value="Genomic_DNA"/>
</dbReference>
<gene>
    <name evidence="1" type="ORF">UFOPK2992_01211</name>
</gene>
<dbReference type="InterPro" id="IPR010985">
    <property type="entry name" value="Ribbon_hlx_hlx"/>
</dbReference>
<dbReference type="SUPFAM" id="SSF47598">
    <property type="entry name" value="Ribbon-helix-helix"/>
    <property type="match status" value="1"/>
</dbReference>
<evidence type="ECO:0000313" key="1">
    <source>
        <dbReference type="EMBL" id="CAB4804587.1"/>
    </source>
</evidence>
<name>A0A6J6YGA2_9ZZZZ</name>
<accession>A0A6J6YGA2</accession>
<dbReference type="AlphaFoldDB" id="A0A6J6YGA2"/>
<reference evidence="1" key="1">
    <citation type="submission" date="2020-05" db="EMBL/GenBank/DDBJ databases">
        <authorList>
            <person name="Chiriac C."/>
            <person name="Salcher M."/>
            <person name="Ghai R."/>
            <person name="Kavagutti S V."/>
        </authorList>
    </citation>
    <scope>NUCLEOTIDE SEQUENCE</scope>
</reference>
<sequence>MGWYRTDTIPRMAMTLRLTDSEQSALRERADAEGISMQEAARRAIREFVSNGQHRDRVSAASARIMNKHADALRRLGE</sequence>
<proteinExistence type="predicted"/>
<organism evidence="1">
    <name type="scientific">freshwater metagenome</name>
    <dbReference type="NCBI Taxonomy" id="449393"/>
    <lineage>
        <taxon>unclassified sequences</taxon>
        <taxon>metagenomes</taxon>
        <taxon>ecological metagenomes</taxon>
    </lineage>
</organism>
<protein>
    <submittedName>
        <fullName evidence="1">Unannotated protein</fullName>
    </submittedName>
</protein>